<dbReference type="Pfam" id="PF13180">
    <property type="entry name" value="PDZ_2"/>
    <property type="match status" value="1"/>
</dbReference>
<keyword evidence="7" id="KW-1185">Reference proteome</keyword>
<dbReference type="SUPFAM" id="SSF50156">
    <property type="entry name" value="PDZ domain-like"/>
    <property type="match status" value="1"/>
</dbReference>
<evidence type="ECO:0000313" key="6">
    <source>
        <dbReference type="EMBL" id="GAX84247.1"/>
    </source>
</evidence>
<dbReference type="STRING" id="1157962.A0A250XME5"/>
<keyword evidence="2" id="KW-0645">Protease</keyword>
<dbReference type="InterPro" id="IPR009003">
    <property type="entry name" value="Peptidase_S1_PA"/>
</dbReference>
<dbReference type="InterPro" id="IPR051201">
    <property type="entry name" value="Chloro_Bact_Ser_Proteases"/>
</dbReference>
<dbReference type="SUPFAM" id="SSF50494">
    <property type="entry name" value="Trypsin-like serine proteases"/>
    <property type="match status" value="1"/>
</dbReference>
<proteinExistence type="inferred from homology"/>
<dbReference type="SMART" id="SM00228">
    <property type="entry name" value="PDZ"/>
    <property type="match status" value="1"/>
</dbReference>
<organism evidence="6 7">
    <name type="scientific">Chlamydomonas eustigma</name>
    <dbReference type="NCBI Taxonomy" id="1157962"/>
    <lineage>
        <taxon>Eukaryota</taxon>
        <taxon>Viridiplantae</taxon>
        <taxon>Chlorophyta</taxon>
        <taxon>core chlorophytes</taxon>
        <taxon>Chlorophyceae</taxon>
        <taxon>CS clade</taxon>
        <taxon>Chlamydomonadales</taxon>
        <taxon>Chlamydomonadaceae</taxon>
        <taxon>Chlamydomonas</taxon>
    </lineage>
</organism>
<dbReference type="InterPro" id="IPR001478">
    <property type="entry name" value="PDZ"/>
</dbReference>
<gene>
    <name evidence="6" type="ORF">CEUSTIGMA_g11670.t1</name>
</gene>
<dbReference type="EMBL" id="BEGY01000120">
    <property type="protein sequence ID" value="GAX84247.1"/>
    <property type="molecule type" value="Genomic_DNA"/>
</dbReference>
<comment type="caution">
    <text evidence="6">The sequence shown here is derived from an EMBL/GenBank/DDBJ whole genome shotgun (WGS) entry which is preliminary data.</text>
</comment>
<evidence type="ECO:0000256" key="2">
    <source>
        <dbReference type="ARBA" id="ARBA00022670"/>
    </source>
</evidence>
<dbReference type="FunFam" id="2.40.10.10:FF:000001">
    <property type="entry name" value="Periplasmic serine protease DegS"/>
    <property type="match status" value="1"/>
</dbReference>
<dbReference type="InterPro" id="IPR001940">
    <property type="entry name" value="Peptidase_S1C"/>
</dbReference>
<dbReference type="OrthoDB" id="4217619at2759"/>
<accession>A0A250XME5</accession>
<dbReference type="Gene3D" id="2.40.10.10">
    <property type="entry name" value="Trypsin-like serine proteases"/>
    <property type="match status" value="2"/>
</dbReference>
<dbReference type="InterPro" id="IPR043504">
    <property type="entry name" value="Peptidase_S1_PA_chymotrypsin"/>
</dbReference>
<dbReference type="InterPro" id="IPR036034">
    <property type="entry name" value="PDZ_sf"/>
</dbReference>
<evidence type="ECO:0000259" key="5">
    <source>
        <dbReference type="PROSITE" id="PS50106"/>
    </source>
</evidence>
<evidence type="ECO:0000256" key="1">
    <source>
        <dbReference type="ARBA" id="ARBA00010541"/>
    </source>
</evidence>
<name>A0A250XME5_9CHLO</name>
<dbReference type="PANTHER" id="PTHR43343:SF2">
    <property type="entry name" value="PDZ DOMAIN-CONTAINING PROTEIN"/>
    <property type="match status" value="1"/>
</dbReference>
<evidence type="ECO:0000256" key="4">
    <source>
        <dbReference type="ARBA" id="ARBA00022825"/>
    </source>
</evidence>
<dbReference type="GO" id="GO:0006508">
    <property type="term" value="P:proteolysis"/>
    <property type="evidence" value="ECO:0007669"/>
    <property type="project" value="UniProtKB-KW"/>
</dbReference>
<dbReference type="AlphaFoldDB" id="A0A250XME5"/>
<evidence type="ECO:0000313" key="7">
    <source>
        <dbReference type="Proteomes" id="UP000232323"/>
    </source>
</evidence>
<dbReference type="CDD" id="cd00990">
    <property type="entry name" value="cpPDZ_AtDEGP1-like"/>
    <property type="match status" value="1"/>
</dbReference>
<dbReference type="Pfam" id="PF13365">
    <property type="entry name" value="Trypsin_2"/>
    <property type="match status" value="1"/>
</dbReference>
<keyword evidence="4" id="KW-0720">Serine protease</keyword>
<comment type="similarity">
    <text evidence="1">Belongs to the peptidase S1C family.</text>
</comment>
<sequence length="490" mass="52551">MLHMKPPRLFPRNVEITRRTSTATLPLYIYRRNKTFGRCHAVILHAYSDPETSSTVKKTLTNLPEKSTLLSNNHDNQQTCWPCCLPGSLAPLLGLSALITLSAAVLLPASSLPSAWAFTILSEPTATLTQQPLSPGMTLQVPDSRTLRQLGLFEEEIENIRVFQQNTPSVVNITNYQAVQGSRFSMDVENVPSGLGSGFIWDKMGHVVTNYHVIQGASEVTVTLLDQTTWPAKVLGADPEKDVAVLQLTTMPEAQSRQLRPVQLAEEDAGDLLVGQKVYAIGNPFGLDHTLTKGIISGLGRELSTGPRVIKNVIQTDAAINPGNSGGVLLNSQGRVIGINTAIADPTGKGASSGVGFAIPISLAKGLVDQILEFGRVLRPALGINLGPPQLLKQLGIDGVLVLEVPQGSPAYKAGVQGTYRDIASGAIILGDVIIGIDDKPVKTYSDLLDVLDERRVGDTVKLKLLRGGDEQAQEVLPVQLGERVLVQAE</sequence>
<dbReference type="PANTHER" id="PTHR43343">
    <property type="entry name" value="PEPTIDASE S12"/>
    <property type="match status" value="1"/>
</dbReference>
<dbReference type="PROSITE" id="PS50106">
    <property type="entry name" value="PDZ"/>
    <property type="match status" value="1"/>
</dbReference>
<protein>
    <recommendedName>
        <fullName evidence="5">PDZ domain-containing protein</fullName>
    </recommendedName>
</protein>
<dbReference type="Proteomes" id="UP000232323">
    <property type="component" value="Unassembled WGS sequence"/>
</dbReference>
<dbReference type="InterPro" id="IPR039382">
    <property type="entry name" value="DEGP1/8_PDZ_dom"/>
</dbReference>
<evidence type="ECO:0000256" key="3">
    <source>
        <dbReference type="ARBA" id="ARBA00022801"/>
    </source>
</evidence>
<reference evidence="6 7" key="1">
    <citation type="submission" date="2017-08" db="EMBL/GenBank/DDBJ databases">
        <title>Acidophilic green algal genome provides insights into adaptation to an acidic environment.</title>
        <authorList>
            <person name="Hirooka S."/>
            <person name="Hirose Y."/>
            <person name="Kanesaki Y."/>
            <person name="Higuchi S."/>
            <person name="Fujiwara T."/>
            <person name="Onuma R."/>
            <person name="Era A."/>
            <person name="Ohbayashi R."/>
            <person name="Uzuka A."/>
            <person name="Nozaki H."/>
            <person name="Yoshikawa H."/>
            <person name="Miyagishima S.Y."/>
        </authorList>
    </citation>
    <scope>NUCLEOTIDE SEQUENCE [LARGE SCALE GENOMIC DNA]</scope>
    <source>
        <strain evidence="6 7">NIES-2499</strain>
    </source>
</reference>
<dbReference type="Gene3D" id="2.30.42.10">
    <property type="match status" value="1"/>
</dbReference>
<feature type="domain" description="PDZ" evidence="5">
    <location>
        <begin position="371"/>
        <end position="469"/>
    </location>
</feature>
<dbReference type="PRINTS" id="PR00834">
    <property type="entry name" value="PROTEASES2C"/>
</dbReference>
<dbReference type="GO" id="GO:0004252">
    <property type="term" value="F:serine-type endopeptidase activity"/>
    <property type="evidence" value="ECO:0007669"/>
    <property type="project" value="InterPro"/>
</dbReference>
<keyword evidence="3" id="KW-0378">Hydrolase</keyword>